<name>C0QU68_PERMH</name>
<dbReference type="InterPro" id="IPR051354">
    <property type="entry name" value="Transposase_27_IS1"/>
</dbReference>
<dbReference type="KEGG" id="pmx:PERMA_0443"/>
<dbReference type="SUPFAM" id="SSF46689">
    <property type="entry name" value="Homeodomain-like"/>
    <property type="match status" value="1"/>
</dbReference>
<evidence type="ECO:0000313" key="3">
    <source>
        <dbReference type="Proteomes" id="UP000001366"/>
    </source>
</evidence>
<protein>
    <submittedName>
        <fullName evidence="2">Putative transposase</fullName>
    </submittedName>
</protein>
<feature type="domain" description="Terminase ATPase subunit N-terminal" evidence="1">
    <location>
        <begin position="50"/>
        <end position="86"/>
    </location>
</feature>
<reference evidence="2 3" key="1">
    <citation type="journal article" date="2009" name="J. Bacteriol.">
        <title>Complete and draft genome sequences of six members of the Aquificales.</title>
        <authorList>
            <person name="Reysenbach A.L."/>
            <person name="Hamamura N."/>
            <person name="Podar M."/>
            <person name="Griffiths E."/>
            <person name="Ferreira S."/>
            <person name="Hochstein R."/>
            <person name="Heidelberg J."/>
            <person name="Johnson J."/>
            <person name="Mead D."/>
            <person name="Pohorille A."/>
            <person name="Sarmiento M."/>
            <person name="Schweighofer K."/>
            <person name="Seshadri R."/>
            <person name="Voytek M.A."/>
        </authorList>
    </citation>
    <scope>NUCLEOTIDE SEQUENCE [LARGE SCALE GENOMIC DNA]</scope>
    <source>
        <strain evidence="3">DSM 14350 / EX-H1</strain>
    </source>
</reference>
<organism evidence="2 3">
    <name type="scientific">Persephonella marina (strain DSM 14350 / EX-H1)</name>
    <dbReference type="NCBI Taxonomy" id="123214"/>
    <lineage>
        <taxon>Bacteria</taxon>
        <taxon>Pseudomonadati</taxon>
        <taxon>Aquificota</taxon>
        <taxon>Aquificia</taxon>
        <taxon>Aquificales</taxon>
        <taxon>Hydrogenothermaceae</taxon>
        <taxon>Persephonella</taxon>
    </lineage>
</organism>
<gene>
    <name evidence="2" type="ordered locus">PERMA_0443</name>
</gene>
<dbReference type="RefSeq" id="WP_012676600.1">
    <property type="nucleotide sequence ID" value="NC_012440.1"/>
</dbReference>
<sequence>MGGKKISCPHCESERCVKNGKANGKQTYLCKECYYRFTINASKRKYPFKIRREAVNLYKEGYTLTEISKKLNIKVQTIHHWVKKYKDLKGIKKI</sequence>
<dbReference type="OrthoDB" id="15023at2"/>
<evidence type="ECO:0000259" key="1">
    <source>
        <dbReference type="Pfam" id="PF06056"/>
    </source>
</evidence>
<dbReference type="Proteomes" id="UP000001366">
    <property type="component" value="Chromosome"/>
</dbReference>
<dbReference type="InterPro" id="IPR010332">
    <property type="entry name" value="ATPase_terminase-su_N"/>
</dbReference>
<keyword evidence="3" id="KW-1185">Reference proteome</keyword>
<dbReference type="InterPro" id="IPR036388">
    <property type="entry name" value="WH-like_DNA-bd_sf"/>
</dbReference>
<dbReference type="PaxDb" id="123214-PERMA_0443"/>
<dbReference type="PANTHER" id="PTHR33293:SF1">
    <property type="entry name" value="INSERTION ELEMENT IS1 1 PROTEIN INSB-RELATED"/>
    <property type="match status" value="1"/>
</dbReference>
<accession>C0QU68</accession>
<dbReference type="AlphaFoldDB" id="C0QU68"/>
<dbReference type="HOGENOM" id="CLU_076276_1_3_0"/>
<dbReference type="InterPro" id="IPR009057">
    <property type="entry name" value="Homeodomain-like_sf"/>
</dbReference>
<dbReference type="Gene3D" id="1.10.10.10">
    <property type="entry name" value="Winged helix-like DNA-binding domain superfamily/Winged helix DNA-binding domain"/>
    <property type="match status" value="1"/>
</dbReference>
<dbReference type="Pfam" id="PF06056">
    <property type="entry name" value="Terminase_5"/>
    <property type="match status" value="1"/>
</dbReference>
<dbReference type="EMBL" id="CP001230">
    <property type="protein sequence ID" value="ACO04362.1"/>
    <property type="molecule type" value="Genomic_DNA"/>
</dbReference>
<evidence type="ECO:0000313" key="2">
    <source>
        <dbReference type="EMBL" id="ACO04362.1"/>
    </source>
</evidence>
<dbReference type="eggNOG" id="COG3677">
    <property type="taxonomic scope" value="Bacteria"/>
</dbReference>
<proteinExistence type="predicted"/>
<dbReference type="PANTHER" id="PTHR33293">
    <property type="entry name" value="INSERTION ELEMENT IS1 1 PROTEIN INSB-RELATED"/>
    <property type="match status" value="1"/>
</dbReference>
<dbReference type="STRING" id="123214.PERMA_0443"/>